<dbReference type="EMBL" id="BPVZ01000030">
    <property type="protein sequence ID" value="GKV09491.1"/>
    <property type="molecule type" value="Genomic_DNA"/>
</dbReference>
<dbReference type="NCBIfam" id="TIGR01557">
    <property type="entry name" value="myb_SHAQKYF"/>
    <property type="match status" value="1"/>
</dbReference>
<organism evidence="7 8">
    <name type="scientific">Rubroshorea leprosula</name>
    <dbReference type="NCBI Taxonomy" id="152421"/>
    <lineage>
        <taxon>Eukaryota</taxon>
        <taxon>Viridiplantae</taxon>
        <taxon>Streptophyta</taxon>
        <taxon>Embryophyta</taxon>
        <taxon>Tracheophyta</taxon>
        <taxon>Spermatophyta</taxon>
        <taxon>Magnoliopsida</taxon>
        <taxon>eudicotyledons</taxon>
        <taxon>Gunneridae</taxon>
        <taxon>Pentapetalae</taxon>
        <taxon>rosids</taxon>
        <taxon>malvids</taxon>
        <taxon>Malvales</taxon>
        <taxon>Dipterocarpaceae</taxon>
        <taxon>Rubroshorea</taxon>
    </lineage>
</organism>
<dbReference type="FunFam" id="1.10.10.60:FF:000002">
    <property type="entry name" value="Myb family transcription factor"/>
    <property type="match status" value="1"/>
</dbReference>
<dbReference type="PANTHER" id="PTHR31314:SF164">
    <property type="entry name" value="HTH MYB-TYPE DOMAIN-CONTAINING PROTEIN"/>
    <property type="match status" value="1"/>
</dbReference>
<accession>A0AAV5JF18</accession>
<evidence type="ECO:0000256" key="4">
    <source>
        <dbReference type="ARBA" id="ARBA00023242"/>
    </source>
</evidence>
<keyword evidence="2" id="KW-0805">Transcription regulation</keyword>
<evidence type="ECO:0000256" key="1">
    <source>
        <dbReference type="ARBA" id="ARBA00004123"/>
    </source>
</evidence>
<keyword evidence="4" id="KW-0539">Nucleus</keyword>
<dbReference type="InterPro" id="IPR017930">
    <property type="entry name" value="Myb_dom"/>
</dbReference>
<dbReference type="GO" id="GO:0003700">
    <property type="term" value="F:DNA-binding transcription factor activity"/>
    <property type="evidence" value="ECO:0007669"/>
    <property type="project" value="InterPro"/>
</dbReference>
<dbReference type="PROSITE" id="PS51294">
    <property type="entry name" value="HTH_MYB"/>
    <property type="match status" value="1"/>
</dbReference>
<feature type="region of interest" description="Disordered" evidence="5">
    <location>
        <begin position="1"/>
        <end position="51"/>
    </location>
</feature>
<comment type="caution">
    <text evidence="7">The sequence shown here is derived from an EMBL/GenBank/DDBJ whole genome shotgun (WGS) entry which is preliminary data.</text>
</comment>
<dbReference type="InterPro" id="IPR009057">
    <property type="entry name" value="Homeodomain-like_sf"/>
</dbReference>
<gene>
    <name evidence="7" type="ORF">SLEP1_g20979</name>
</gene>
<name>A0AAV5JF18_9ROSI</name>
<dbReference type="Pfam" id="PF00249">
    <property type="entry name" value="Myb_DNA-binding"/>
    <property type="match status" value="1"/>
</dbReference>
<sequence length="297" mass="34245">MEETVKTMNLLNKIGEEEDGDDDESKTRNSTASLSNSVVEEGEKHAVAGSPSSYRVRPYVRSRVPRLRWTQELHHSFVRAVESLGGQERATPKLVLQLMKVKGLSIAHVKSHLQMYRSKKIDEHGQDHFPHSILWKCSMLHCPNQRLCSNFRYDDVSCRDHGNWKMQRPYLVDSMNTRGFYQSLLSDHINTRDESNFDHTNTNFIFHQQSLEKVEKTQEGFALGAETDMDPSSATKCFINNAIDEAEEQRMIKRRAVEEEVDLSLSLSTRMRSEKNSSEIMLVLAQEDIRVANRRKC</sequence>
<evidence type="ECO:0000256" key="5">
    <source>
        <dbReference type="SAM" id="MobiDB-lite"/>
    </source>
</evidence>
<reference evidence="7 8" key="1">
    <citation type="journal article" date="2021" name="Commun. Biol.">
        <title>The genome of Shorea leprosula (Dipterocarpaceae) highlights the ecological relevance of drought in aseasonal tropical rainforests.</title>
        <authorList>
            <person name="Ng K.K.S."/>
            <person name="Kobayashi M.J."/>
            <person name="Fawcett J.A."/>
            <person name="Hatakeyama M."/>
            <person name="Paape T."/>
            <person name="Ng C.H."/>
            <person name="Ang C.C."/>
            <person name="Tnah L.H."/>
            <person name="Lee C.T."/>
            <person name="Nishiyama T."/>
            <person name="Sese J."/>
            <person name="O'Brien M.J."/>
            <person name="Copetti D."/>
            <person name="Mohd Noor M.I."/>
            <person name="Ong R.C."/>
            <person name="Putra M."/>
            <person name="Sireger I.Z."/>
            <person name="Indrioko S."/>
            <person name="Kosugi Y."/>
            <person name="Izuno A."/>
            <person name="Isagi Y."/>
            <person name="Lee S.L."/>
            <person name="Shimizu K.K."/>
        </authorList>
    </citation>
    <scope>NUCLEOTIDE SEQUENCE [LARGE SCALE GENOMIC DNA]</scope>
    <source>
        <strain evidence="7">214</strain>
    </source>
</reference>
<dbReference type="PANTHER" id="PTHR31314">
    <property type="entry name" value="MYB FAMILY TRANSCRIPTION FACTOR PHL7-LIKE"/>
    <property type="match status" value="1"/>
</dbReference>
<proteinExistence type="predicted"/>
<evidence type="ECO:0000313" key="7">
    <source>
        <dbReference type="EMBL" id="GKV09491.1"/>
    </source>
</evidence>
<dbReference type="Gene3D" id="1.10.10.60">
    <property type="entry name" value="Homeodomain-like"/>
    <property type="match status" value="1"/>
</dbReference>
<protein>
    <recommendedName>
        <fullName evidence="6">HTH myb-type domain-containing protein</fullName>
    </recommendedName>
</protein>
<keyword evidence="8" id="KW-1185">Reference proteome</keyword>
<evidence type="ECO:0000313" key="8">
    <source>
        <dbReference type="Proteomes" id="UP001054252"/>
    </source>
</evidence>
<dbReference type="SUPFAM" id="SSF46689">
    <property type="entry name" value="Homeodomain-like"/>
    <property type="match status" value="1"/>
</dbReference>
<evidence type="ECO:0000259" key="6">
    <source>
        <dbReference type="PROSITE" id="PS51294"/>
    </source>
</evidence>
<dbReference type="GO" id="GO:0003677">
    <property type="term" value="F:DNA binding"/>
    <property type="evidence" value="ECO:0007669"/>
    <property type="project" value="InterPro"/>
</dbReference>
<evidence type="ECO:0000256" key="3">
    <source>
        <dbReference type="ARBA" id="ARBA00023163"/>
    </source>
</evidence>
<feature type="compositionally biased region" description="Polar residues" evidence="5">
    <location>
        <begin position="28"/>
        <end position="38"/>
    </location>
</feature>
<dbReference type="InterPro" id="IPR006447">
    <property type="entry name" value="Myb_dom_plants"/>
</dbReference>
<dbReference type="AlphaFoldDB" id="A0AAV5JF18"/>
<feature type="domain" description="HTH myb-type" evidence="6">
    <location>
        <begin position="61"/>
        <end position="121"/>
    </location>
</feature>
<dbReference type="InterPro" id="IPR046955">
    <property type="entry name" value="PHR1-like"/>
</dbReference>
<dbReference type="InterPro" id="IPR001005">
    <property type="entry name" value="SANT/Myb"/>
</dbReference>
<comment type="subcellular location">
    <subcellularLocation>
        <location evidence="1">Nucleus</location>
    </subcellularLocation>
</comment>
<dbReference type="Proteomes" id="UP001054252">
    <property type="component" value="Unassembled WGS sequence"/>
</dbReference>
<evidence type="ECO:0000256" key="2">
    <source>
        <dbReference type="ARBA" id="ARBA00023015"/>
    </source>
</evidence>
<dbReference type="GO" id="GO:0005634">
    <property type="term" value="C:nucleus"/>
    <property type="evidence" value="ECO:0007669"/>
    <property type="project" value="UniProtKB-SubCell"/>
</dbReference>
<keyword evidence="3" id="KW-0804">Transcription</keyword>
<feature type="compositionally biased region" description="Polar residues" evidence="5">
    <location>
        <begin position="1"/>
        <end position="10"/>
    </location>
</feature>